<dbReference type="EMBL" id="GBRH01256903">
    <property type="protein sequence ID" value="JAD40992.1"/>
    <property type="molecule type" value="Transcribed_RNA"/>
</dbReference>
<organism evidence="1">
    <name type="scientific">Arundo donax</name>
    <name type="common">Giant reed</name>
    <name type="synonym">Donax arundinaceus</name>
    <dbReference type="NCBI Taxonomy" id="35708"/>
    <lineage>
        <taxon>Eukaryota</taxon>
        <taxon>Viridiplantae</taxon>
        <taxon>Streptophyta</taxon>
        <taxon>Embryophyta</taxon>
        <taxon>Tracheophyta</taxon>
        <taxon>Spermatophyta</taxon>
        <taxon>Magnoliopsida</taxon>
        <taxon>Liliopsida</taxon>
        <taxon>Poales</taxon>
        <taxon>Poaceae</taxon>
        <taxon>PACMAD clade</taxon>
        <taxon>Arundinoideae</taxon>
        <taxon>Arundineae</taxon>
        <taxon>Arundo</taxon>
    </lineage>
</organism>
<dbReference type="AlphaFoldDB" id="A0A0A9A1S3"/>
<reference evidence="1" key="2">
    <citation type="journal article" date="2015" name="Data Brief">
        <title>Shoot transcriptome of the giant reed, Arundo donax.</title>
        <authorList>
            <person name="Barrero R.A."/>
            <person name="Guerrero F.D."/>
            <person name="Moolhuijzen P."/>
            <person name="Goolsby J.A."/>
            <person name="Tidwell J."/>
            <person name="Bellgard S.E."/>
            <person name="Bellgard M.I."/>
        </authorList>
    </citation>
    <scope>NUCLEOTIDE SEQUENCE</scope>
    <source>
        <tissue evidence="1">Shoot tissue taken approximately 20 cm above the soil surface</tissue>
    </source>
</reference>
<proteinExistence type="predicted"/>
<sequence length="20" mass="2404">MQENVLETKFDTPTLCRHLK</sequence>
<protein>
    <submittedName>
        <fullName evidence="1">Uncharacterized protein</fullName>
    </submittedName>
</protein>
<reference evidence="1" key="1">
    <citation type="submission" date="2014-09" db="EMBL/GenBank/DDBJ databases">
        <authorList>
            <person name="Magalhaes I.L.F."/>
            <person name="Oliveira U."/>
            <person name="Santos F.R."/>
            <person name="Vidigal T.H.D.A."/>
            <person name="Brescovit A.D."/>
            <person name="Santos A.J."/>
        </authorList>
    </citation>
    <scope>NUCLEOTIDE SEQUENCE</scope>
    <source>
        <tissue evidence="1">Shoot tissue taken approximately 20 cm above the soil surface</tissue>
    </source>
</reference>
<evidence type="ECO:0000313" key="1">
    <source>
        <dbReference type="EMBL" id="JAD40992.1"/>
    </source>
</evidence>
<accession>A0A0A9A1S3</accession>
<name>A0A0A9A1S3_ARUDO</name>